<dbReference type="AlphaFoldDB" id="A0A319EN99"/>
<keyword evidence="4" id="KW-1185">Reference proteome</keyword>
<proteinExistence type="predicted"/>
<gene>
    <name evidence="3" type="ORF">BO78DRAFT_413505</name>
</gene>
<keyword evidence="1" id="KW-0175">Coiled coil</keyword>
<dbReference type="EMBL" id="KZ826317">
    <property type="protein sequence ID" value="PYI11692.1"/>
    <property type="molecule type" value="Genomic_DNA"/>
</dbReference>
<reference evidence="3 4" key="1">
    <citation type="submission" date="2018-02" db="EMBL/GenBank/DDBJ databases">
        <title>The genomes of Aspergillus section Nigri reveals drivers in fungal speciation.</title>
        <authorList>
            <consortium name="DOE Joint Genome Institute"/>
            <person name="Vesth T.C."/>
            <person name="Nybo J."/>
            <person name="Theobald S."/>
            <person name="Brandl J."/>
            <person name="Frisvad J.C."/>
            <person name="Nielsen K.F."/>
            <person name="Lyhne E.K."/>
            <person name="Kogle M.E."/>
            <person name="Kuo A."/>
            <person name="Riley R."/>
            <person name="Clum A."/>
            <person name="Nolan M."/>
            <person name="Lipzen A."/>
            <person name="Salamov A."/>
            <person name="Henrissat B."/>
            <person name="Wiebenga A."/>
            <person name="De vries R.P."/>
            <person name="Grigoriev I.V."/>
            <person name="Mortensen U.H."/>
            <person name="Andersen M.R."/>
            <person name="Baker S.E."/>
        </authorList>
    </citation>
    <scope>NUCLEOTIDE SEQUENCE [LARGE SCALE GENOMIC DNA]</scope>
    <source>
        <strain evidence="3 4">CBS 121057</strain>
    </source>
</reference>
<dbReference type="OrthoDB" id="10678233at2759"/>
<accession>A0A319EN99</accession>
<dbReference type="VEuPathDB" id="FungiDB:BO78DRAFT_413505"/>
<feature type="coiled-coil region" evidence="1">
    <location>
        <begin position="305"/>
        <end position="407"/>
    </location>
</feature>
<feature type="region of interest" description="Disordered" evidence="2">
    <location>
        <begin position="25"/>
        <end position="61"/>
    </location>
</feature>
<protein>
    <submittedName>
        <fullName evidence="3">Uncharacterized protein</fullName>
    </submittedName>
</protein>
<feature type="compositionally biased region" description="Low complexity" evidence="2">
    <location>
        <begin position="127"/>
        <end position="148"/>
    </location>
</feature>
<evidence type="ECO:0000313" key="3">
    <source>
        <dbReference type="EMBL" id="PYI11692.1"/>
    </source>
</evidence>
<feature type="compositionally biased region" description="Pro residues" evidence="2">
    <location>
        <begin position="32"/>
        <end position="47"/>
    </location>
</feature>
<dbReference type="Proteomes" id="UP000248423">
    <property type="component" value="Unassembled WGS sequence"/>
</dbReference>
<feature type="region of interest" description="Disordered" evidence="2">
    <location>
        <begin position="126"/>
        <end position="153"/>
    </location>
</feature>
<name>A0A319EN99_ASPSB</name>
<organism evidence="3 4">
    <name type="scientific">Aspergillus sclerotiicarbonarius (strain CBS 121057 / IBT 28362)</name>
    <dbReference type="NCBI Taxonomy" id="1448318"/>
    <lineage>
        <taxon>Eukaryota</taxon>
        <taxon>Fungi</taxon>
        <taxon>Dikarya</taxon>
        <taxon>Ascomycota</taxon>
        <taxon>Pezizomycotina</taxon>
        <taxon>Eurotiomycetes</taxon>
        <taxon>Eurotiomycetidae</taxon>
        <taxon>Eurotiales</taxon>
        <taxon>Aspergillaceae</taxon>
        <taxon>Aspergillus</taxon>
        <taxon>Aspergillus subgen. Circumdati</taxon>
    </lineage>
</organism>
<evidence type="ECO:0000313" key="4">
    <source>
        <dbReference type="Proteomes" id="UP000248423"/>
    </source>
</evidence>
<evidence type="ECO:0000256" key="1">
    <source>
        <dbReference type="SAM" id="Coils"/>
    </source>
</evidence>
<evidence type="ECO:0000256" key="2">
    <source>
        <dbReference type="SAM" id="MobiDB-lite"/>
    </source>
</evidence>
<sequence>MSFLPTEPSLPHTDLSDIDEDFELLDVCDPKNPNPNPNPPMTEPNPEPETETNANPTVYPPPYLDFNYIESDFFSQYTTEFPENGFPVIDFTTYDDDDDNNKEVEIPGQLDASYIERLRALKAERGTPTSTEMGTTQTETDTTTETETIFSPSPRASFTHPPFIFTQSDMFINPVGIPTRPIGPFRFGMQCHPSFMPHLRGFVKPDNSDSLPSASTNIAPLIATLNPAETLNETFAKLAPYFDSFIEEKEPAKQEAVVRALCKALATVSTKTKTGEIDFGDAKTADKVMAVVRLGALSLGFGERERALEERARGVDERVGELERRCRELREEVRREKSEEEEVVVKVVKVKESEEEEMLGWVSKSRESLEREIRCMMHKLNGKEIELARAKNTIDYMQGERNQWESERAEWKRKENDFQIALDRARGTRSSNFLWG</sequence>